<keyword evidence="2" id="KW-0186">Copper</keyword>
<proteinExistence type="inferred from homology"/>
<dbReference type="EMBL" id="JABRWJ010000001">
    <property type="protein sequence ID" value="NRF66025.1"/>
    <property type="molecule type" value="Genomic_DNA"/>
</dbReference>
<accession>A0ABX2EDB6</accession>
<evidence type="ECO:0000313" key="6">
    <source>
        <dbReference type="Proteomes" id="UP000737171"/>
    </source>
</evidence>
<dbReference type="RefSeq" id="WP_173120573.1">
    <property type="nucleotide sequence ID" value="NZ_JABRWJ010000001.1"/>
</dbReference>
<keyword evidence="2" id="KW-0479">Metal-binding</keyword>
<feature type="chain" id="PRO_5045579172" description="Superoxide dismutase [Cu-Zn]" evidence="3">
    <location>
        <begin position="25"/>
        <end position="178"/>
    </location>
</feature>
<feature type="signal peptide" evidence="3">
    <location>
        <begin position="1"/>
        <end position="24"/>
    </location>
</feature>
<evidence type="ECO:0000256" key="3">
    <source>
        <dbReference type="SAM" id="SignalP"/>
    </source>
</evidence>
<name>A0ABX2EDB6_9BURK</name>
<dbReference type="InterPro" id="IPR036423">
    <property type="entry name" value="SOD-like_Cu/Zn_dom_sf"/>
</dbReference>
<keyword evidence="2" id="KW-0560">Oxidoreductase</keyword>
<evidence type="ECO:0000256" key="2">
    <source>
        <dbReference type="RuleBase" id="RU000393"/>
    </source>
</evidence>
<gene>
    <name evidence="5" type="ORF">HLB44_03380</name>
</gene>
<dbReference type="PANTHER" id="PTHR10003">
    <property type="entry name" value="SUPEROXIDE DISMUTASE CU-ZN -RELATED"/>
    <property type="match status" value="1"/>
</dbReference>
<evidence type="ECO:0000256" key="1">
    <source>
        <dbReference type="ARBA" id="ARBA00010457"/>
    </source>
</evidence>
<dbReference type="Gene3D" id="2.60.40.200">
    <property type="entry name" value="Superoxide dismutase, copper/zinc binding domain"/>
    <property type="match status" value="1"/>
</dbReference>
<dbReference type="PROSITE" id="PS00332">
    <property type="entry name" value="SOD_CU_ZN_2"/>
    <property type="match status" value="1"/>
</dbReference>
<comment type="catalytic activity">
    <reaction evidence="2">
        <text>2 superoxide + 2 H(+) = H2O2 + O2</text>
        <dbReference type="Rhea" id="RHEA:20696"/>
        <dbReference type="ChEBI" id="CHEBI:15378"/>
        <dbReference type="ChEBI" id="CHEBI:15379"/>
        <dbReference type="ChEBI" id="CHEBI:16240"/>
        <dbReference type="ChEBI" id="CHEBI:18421"/>
        <dbReference type="EC" id="1.15.1.1"/>
    </reaction>
</comment>
<organism evidence="5 6">
    <name type="scientific">Pseudaquabacterium terrae</name>
    <dbReference type="NCBI Taxonomy" id="2732868"/>
    <lineage>
        <taxon>Bacteria</taxon>
        <taxon>Pseudomonadati</taxon>
        <taxon>Pseudomonadota</taxon>
        <taxon>Betaproteobacteria</taxon>
        <taxon>Burkholderiales</taxon>
        <taxon>Sphaerotilaceae</taxon>
        <taxon>Pseudaquabacterium</taxon>
    </lineage>
</organism>
<comment type="cofactor">
    <cofactor evidence="2">
        <name>Zn(2+)</name>
        <dbReference type="ChEBI" id="CHEBI:29105"/>
    </cofactor>
    <text evidence="2">Binds 1 zinc ion per subunit.</text>
</comment>
<sequence length="178" mass="17567">MKRAISLLALSAGIAGFAAPAASAEITVTMHLVDASGTGASTGTVRIAESPYGLVFHPSLKGLPPGLHGFHIHENPSCQPATPAGGSPVAALAAGGHFDPAGTKRHGEPWGDGHLGDLPALYVAAGGGADNPVLAPRLKLADVRNRSLMIHAGGDNHADHPAPLGGGGARVVCGVIGG</sequence>
<evidence type="ECO:0000259" key="4">
    <source>
        <dbReference type="Pfam" id="PF00080"/>
    </source>
</evidence>
<dbReference type="SUPFAM" id="SSF49329">
    <property type="entry name" value="Cu,Zn superoxide dismutase-like"/>
    <property type="match status" value="1"/>
</dbReference>
<dbReference type="Pfam" id="PF00080">
    <property type="entry name" value="Sod_Cu"/>
    <property type="match status" value="1"/>
</dbReference>
<dbReference type="EC" id="1.15.1.1" evidence="2"/>
<dbReference type="Proteomes" id="UP000737171">
    <property type="component" value="Unassembled WGS sequence"/>
</dbReference>
<comment type="similarity">
    <text evidence="1 2">Belongs to the Cu-Zn superoxide dismutase family.</text>
</comment>
<protein>
    <recommendedName>
        <fullName evidence="2">Superoxide dismutase [Cu-Zn]</fullName>
        <ecNumber evidence="2">1.15.1.1</ecNumber>
    </recommendedName>
</protein>
<dbReference type="NCBIfam" id="NF007628">
    <property type="entry name" value="PRK10290.1"/>
    <property type="match status" value="1"/>
</dbReference>
<comment type="function">
    <text evidence="2">Destroys radicals which are normally produced within the cells and which are toxic to biological systems.</text>
</comment>
<dbReference type="InterPro" id="IPR018152">
    <property type="entry name" value="SOD_Cu/Zn_BS"/>
</dbReference>
<reference evidence="5 6" key="1">
    <citation type="submission" date="2020-05" db="EMBL/GenBank/DDBJ databases">
        <title>Aquincola sp. isolate from soil.</title>
        <authorList>
            <person name="Han J."/>
            <person name="Kim D.-U."/>
        </authorList>
    </citation>
    <scope>NUCLEOTIDE SEQUENCE [LARGE SCALE GENOMIC DNA]</scope>
    <source>
        <strain evidence="5 6">S2</strain>
    </source>
</reference>
<dbReference type="InterPro" id="IPR001424">
    <property type="entry name" value="SOD_Cu_Zn_dom"/>
</dbReference>
<feature type="domain" description="Superoxide dismutase copper/zinc binding" evidence="4">
    <location>
        <begin position="42"/>
        <end position="176"/>
    </location>
</feature>
<dbReference type="InterPro" id="IPR024134">
    <property type="entry name" value="SOD_Cu/Zn_/chaperone"/>
</dbReference>
<keyword evidence="6" id="KW-1185">Reference proteome</keyword>
<dbReference type="CDD" id="cd00305">
    <property type="entry name" value="Cu-Zn_Superoxide_Dismutase"/>
    <property type="match status" value="1"/>
</dbReference>
<keyword evidence="2" id="KW-0862">Zinc</keyword>
<keyword evidence="3" id="KW-0732">Signal</keyword>
<comment type="caution">
    <text evidence="5">The sequence shown here is derived from an EMBL/GenBank/DDBJ whole genome shotgun (WGS) entry which is preliminary data.</text>
</comment>
<evidence type="ECO:0000313" key="5">
    <source>
        <dbReference type="EMBL" id="NRF66025.1"/>
    </source>
</evidence>
<comment type="cofactor">
    <cofactor evidence="2">
        <name>Cu cation</name>
        <dbReference type="ChEBI" id="CHEBI:23378"/>
    </cofactor>
    <text evidence="2">Binds 1 copper ion per subunit.</text>
</comment>